<dbReference type="EMBL" id="AHAM01000275">
    <property type="protein sequence ID" value="EHK53330.1"/>
    <property type="molecule type" value="Genomic_DNA"/>
</dbReference>
<evidence type="ECO:0000313" key="2">
    <source>
        <dbReference type="Proteomes" id="UP000003250"/>
    </source>
</evidence>
<evidence type="ECO:0000313" key="1">
    <source>
        <dbReference type="EMBL" id="EHK53330.1"/>
    </source>
</evidence>
<sequence>MRKIVASWPFTVGESDPATQPIIVVRGTVSGRYWIEEP</sequence>
<organism evidence="1 2">
    <name type="scientific">Mesorhizobium alhagi CCNWXJ12-2</name>
    <dbReference type="NCBI Taxonomy" id="1107882"/>
    <lineage>
        <taxon>Bacteria</taxon>
        <taxon>Pseudomonadati</taxon>
        <taxon>Pseudomonadota</taxon>
        <taxon>Alphaproteobacteria</taxon>
        <taxon>Hyphomicrobiales</taxon>
        <taxon>Phyllobacteriaceae</taxon>
        <taxon>Allomesorhizobium</taxon>
    </lineage>
</organism>
<gene>
    <name evidence="1" type="ORF">MAXJ12_30737</name>
</gene>
<proteinExistence type="predicted"/>
<dbReference type="AlphaFoldDB" id="H0I110"/>
<keyword evidence="2" id="KW-1185">Reference proteome</keyword>
<name>H0I110_9HYPH</name>
<accession>H0I110</accession>
<reference evidence="1 2" key="1">
    <citation type="journal article" date="2012" name="J. Bacteriol.">
        <title>Draft Genome Sequence of Mesorhizobium alhagi CCNWXJ12-2T, a Novel Salt-Resistant Species Isolated from the Desert of Northwestern China.</title>
        <authorList>
            <person name="Zhou M."/>
            <person name="Chen W."/>
            <person name="Chen H."/>
            <person name="Wei G."/>
        </authorList>
    </citation>
    <scope>NUCLEOTIDE SEQUENCE [LARGE SCALE GENOMIC DNA]</scope>
    <source>
        <strain evidence="1 2">CCNWXJ12-2</strain>
    </source>
</reference>
<protein>
    <submittedName>
        <fullName evidence="1">Uncharacterized protein</fullName>
    </submittedName>
</protein>
<dbReference type="Proteomes" id="UP000003250">
    <property type="component" value="Unassembled WGS sequence"/>
</dbReference>
<dbReference type="PATRIC" id="fig|1107882.3.peg.5941"/>